<organism evidence="2 3">
    <name type="scientific">Nocardia arthritidis</name>
    <dbReference type="NCBI Taxonomy" id="228602"/>
    <lineage>
        <taxon>Bacteria</taxon>
        <taxon>Bacillati</taxon>
        <taxon>Actinomycetota</taxon>
        <taxon>Actinomycetes</taxon>
        <taxon>Mycobacteriales</taxon>
        <taxon>Nocardiaceae</taxon>
        <taxon>Nocardia</taxon>
    </lineage>
</organism>
<evidence type="ECO:0000256" key="1">
    <source>
        <dbReference type="SAM" id="MobiDB-lite"/>
    </source>
</evidence>
<feature type="compositionally biased region" description="Pro residues" evidence="1">
    <location>
        <begin position="7"/>
        <end position="17"/>
    </location>
</feature>
<gene>
    <name evidence="2" type="ORF">F5544_00610</name>
</gene>
<dbReference type="Proteomes" id="UP000503540">
    <property type="component" value="Chromosome"/>
</dbReference>
<reference evidence="2 3" key="1">
    <citation type="journal article" date="2019" name="ACS Chem. Biol.">
        <title>Identification and Mobilization of a Cryptic Antibiotic Biosynthesis Gene Locus from a Human-Pathogenic Nocardia Isolate.</title>
        <authorList>
            <person name="Herisse M."/>
            <person name="Ishida K."/>
            <person name="Porter J.L."/>
            <person name="Howden B."/>
            <person name="Hertweck C."/>
            <person name="Stinear T.P."/>
            <person name="Pidot S.J."/>
        </authorList>
    </citation>
    <scope>NUCLEOTIDE SEQUENCE [LARGE SCALE GENOMIC DNA]</scope>
    <source>
        <strain evidence="2 3">AUSMDU00012717</strain>
    </source>
</reference>
<dbReference type="Pfam" id="PF19760">
    <property type="entry name" value="DUF6247"/>
    <property type="match status" value="1"/>
</dbReference>
<dbReference type="AlphaFoldDB" id="A0A6G9Y497"/>
<dbReference type="KEGG" id="nah:F5544_00610"/>
<accession>A0A6G9Y497</accession>
<dbReference type="InterPro" id="IPR046214">
    <property type="entry name" value="DUF6247"/>
</dbReference>
<dbReference type="RefSeq" id="WP_167471370.1">
    <property type="nucleotide sequence ID" value="NZ_CP046172.1"/>
</dbReference>
<dbReference type="EMBL" id="CP046172">
    <property type="protein sequence ID" value="QIS08055.1"/>
    <property type="molecule type" value="Genomic_DNA"/>
</dbReference>
<proteinExistence type="predicted"/>
<keyword evidence="3" id="KW-1185">Reference proteome</keyword>
<sequence length="110" mass="12270">MASPAAGPDPAPVPPAADPASIRASLTPTLLDVFDREWGIVLDRAKQTKELREIQALLQKWRHIAFAEMRDPGSYFRVQAKAERILRTGENPGALSLQEVQSLIKRRLEQ</sequence>
<feature type="region of interest" description="Disordered" evidence="1">
    <location>
        <begin position="1"/>
        <end position="20"/>
    </location>
</feature>
<evidence type="ECO:0000313" key="3">
    <source>
        <dbReference type="Proteomes" id="UP000503540"/>
    </source>
</evidence>
<evidence type="ECO:0000313" key="2">
    <source>
        <dbReference type="EMBL" id="QIS08055.1"/>
    </source>
</evidence>
<protein>
    <submittedName>
        <fullName evidence="2">Uncharacterized protein</fullName>
    </submittedName>
</protein>
<name>A0A6G9Y497_9NOCA</name>